<evidence type="ECO:0000313" key="1">
    <source>
        <dbReference type="EMBL" id="MPM82069.1"/>
    </source>
</evidence>
<proteinExistence type="predicted"/>
<comment type="caution">
    <text evidence="1">The sequence shown here is derived from an EMBL/GenBank/DDBJ whole genome shotgun (WGS) entry which is preliminary data.</text>
</comment>
<gene>
    <name evidence="1" type="ORF">SDC9_129127</name>
</gene>
<name>A0A645CYS6_9ZZZZ</name>
<dbReference type="EMBL" id="VSSQ01031255">
    <property type="protein sequence ID" value="MPM82069.1"/>
    <property type="molecule type" value="Genomic_DNA"/>
</dbReference>
<reference evidence="1" key="1">
    <citation type="submission" date="2019-08" db="EMBL/GenBank/DDBJ databases">
        <authorList>
            <person name="Kucharzyk K."/>
            <person name="Murdoch R.W."/>
            <person name="Higgins S."/>
            <person name="Loffler F."/>
        </authorList>
    </citation>
    <scope>NUCLEOTIDE SEQUENCE</scope>
</reference>
<accession>A0A645CYS6</accession>
<dbReference type="AlphaFoldDB" id="A0A645CYS6"/>
<organism evidence="1">
    <name type="scientific">bioreactor metagenome</name>
    <dbReference type="NCBI Taxonomy" id="1076179"/>
    <lineage>
        <taxon>unclassified sequences</taxon>
        <taxon>metagenomes</taxon>
        <taxon>ecological metagenomes</taxon>
    </lineage>
</organism>
<protein>
    <submittedName>
        <fullName evidence="1">Uncharacterized protein</fullName>
    </submittedName>
</protein>
<sequence length="147" mass="17079">MYQQRKGTDLHADYVVFQETRYHVGMNDIDRNQTVPVHVVENHGIGIRIIFFAAYPHNGHSQFPETIPHDMRVETHHLVLPRLRIRGYGDYHLGSTVIFVKVRACVSGKYFPLFAYALRQKSEVLFLGKNIHSEILEKDPHYHLASN</sequence>